<reference evidence="1" key="2">
    <citation type="submission" date="2021-04" db="EMBL/GenBank/DDBJ databases">
        <authorList>
            <person name="Gilroy R."/>
        </authorList>
    </citation>
    <scope>NUCLEOTIDE SEQUENCE</scope>
    <source>
        <strain evidence="1">742</strain>
    </source>
</reference>
<dbReference type="AlphaFoldDB" id="A0A9E2NSG6"/>
<accession>A0A9E2NSG6</accession>
<organism evidence="1 2">
    <name type="scientific">Candidatus Faecalibacterium intestinavium</name>
    <dbReference type="NCBI Taxonomy" id="2838580"/>
    <lineage>
        <taxon>Bacteria</taxon>
        <taxon>Bacillati</taxon>
        <taxon>Bacillota</taxon>
        <taxon>Clostridia</taxon>
        <taxon>Eubacteriales</taxon>
        <taxon>Oscillospiraceae</taxon>
        <taxon>Faecalibacterium</taxon>
    </lineage>
</organism>
<dbReference type="Proteomes" id="UP000824178">
    <property type="component" value="Unassembled WGS sequence"/>
</dbReference>
<protein>
    <submittedName>
        <fullName evidence="1">Uncharacterized protein</fullName>
    </submittedName>
</protein>
<comment type="caution">
    <text evidence="1">The sequence shown here is derived from an EMBL/GenBank/DDBJ whole genome shotgun (WGS) entry which is preliminary data.</text>
</comment>
<dbReference type="EMBL" id="JAHLFH010000129">
    <property type="protein sequence ID" value="MBU3819954.1"/>
    <property type="molecule type" value="Genomic_DNA"/>
</dbReference>
<reference evidence="1" key="1">
    <citation type="journal article" date="2021" name="PeerJ">
        <title>Extensive microbial diversity within the chicken gut microbiome revealed by metagenomics and culture.</title>
        <authorList>
            <person name="Gilroy R."/>
            <person name="Ravi A."/>
            <person name="Getino M."/>
            <person name="Pursley I."/>
            <person name="Horton D.L."/>
            <person name="Alikhan N.F."/>
            <person name="Baker D."/>
            <person name="Gharbi K."/>
            <person name="Hall N."/>
            <person name="Watson M."/>
            <person name="Adriaenssens E.M."/>
            <person name="Foster-Nyarko E."/>
            <person name="Jarju S."/>
            <person name="Secka A."/>
            <person name="Antonio M."/>
            <person name="Oren A."/>
            <person name="Chaudhuri R.R."/>
            <person name="La Ragione R."/>
            <person name="Hildebrand F."/>
            <person name="Pallen M.J."/>
        </authorList>
    </citation>
    <scope>NUCLEOTIDE SEQUENCE</scope>
    <source>
        <strain evidence="1">742</strain>
    </source>
</reference>
<sequence>MMMPANYSVIAENEMTYVNGGALVDCLAPVMTAGGGKDGDAVAGPTWAQYSKNLVMIIGNAFMNSFLANTIGTVFKTGYVFGDATKAIVNVLTGAANAAADRVSNPYLAAAAGFTGGALQVLGGLASIYALGAGEVKLGTAAITL</sequence>
<proteinExistence type="predicted"/>
<evidence type="ECO:0000313" key="2">
    <source>
        <dbReference type="Proteomes" id="UP000824178"/>
    </source>
</evidence>
<gene>
    <name evidence="1" type="ORF">H9864_06250</name>
</gene>
<name>A0A9E2NSG6_9FIRM</name>
<evidence type="ECO:0000313" key="1">
    <source>
        <dbReference type="EMBL" id="MBU3819954.1"/>
    </source>
</evidence>